<dbReference type="OrthoDB" id="3270670at2759"/>
<proteinExistence type="predicted"/>
<dbReference type="EMBL" id="JACAZE010000003">
    <property type="protein sequence ID" value="KAF7319122.1"/>
    <property type="molecule type" value="Genomic_DNA"/>
</dbReference>
<evidence type="ECO:0000256" key="1">
    <source>
        <dbReference type="SAM" id="MobiDB-lite"/>
    </source>
</evidence>
<feature type="region of interest" description="Disordered" evidence="1">
    <location>
        <begin position="1"/>
        <end position="162"/>
    </location>
</feature>
<accession>A0A8H6TLX4</accession>
<sequence length="371" mass="40135">MQQDRFGYPSRPQYGEQSRSLRRPYYPSSDAAATNNWSPPSTTRQNYIPTPASYVSEPSSWYEAPQYVGGRHGGYGGYSSSGSSMSQSRPTPSSPFDPTPAISSHSYPYSRSRAPTTASSSSSSVYTTPYLPSSPLSSAPATPPLATGRLSHPNIKQEQPDDDGFIVDASPSNSTRNSTALAHALACAPPTEVPLRATQASARMRRMMGVFRLNPFAIQLQKGQRPPSKTDCTWAGGEARPLDEPPRVFEFQLALEQPLLPEYGSDDEGGGGRLEEVEPATNEGNGGSGGLDFGAVSLDGLRAFSPEFELESEHEPSWELAYSAHSFDPTAAYPRALAYQSSPQKRSNYEASARRWSLPGHAHDPASVFLM</sequence>
<name>A0A8H6TLX4_MYCCL</name>
<feature type="region of interest" description="Disordered" evidence="1">
    <location>
        <begin position="263"/>
        <end position="289"/>
    </location>
</feature>
<gene>
    <name evidence="2" type="ORF">HMN09_00248600</name>
</gene>
<comment type="caution">
    <text evidence="2">The sequence shown here is derived from an EMBL/GenBank/DDBJ whole genome shotgun (WGS) entry which is preliminary data.</text>
</comment>
<reference evidence="2" key="1">
    <citation type="submission" date="2020-05" db="EMBL/GenBank/DDBJ databases">
        <title>Mycena genomes resolve the evolution of fungal bioluminescence.</title>
        <authorList>
            <person name="Tsai I.J."/>
        </authorList>
    </citation>
    <scope>NUCLEOTIDE SEQUENCE</scope>
    <source>
        <strain evidence="2">110903Hualien_Pintung</strain>
    </source>
</reference>
<evidence type="ECO:0000313" key="2">
    <source>
        <dbReference type="EMBL" id="KAF7319122.1"/>
    </source>
</evidence>
<feature type="compositionally biased region" description="Low complexity" evidence="1">
    <location>
        <begin position="110"/>
        <end position="147"/>
    </location>
</feature>
<feature type="compositionally biased region" description="Low complexity" evidence="1">
    <location>
        <begin position="80"/>
        <end position="91"/>
    </location>
</feature>
<dbReference type="AlphaFoldDB" id="A0A8H6TLX4"/>
<keyword evidence="3" id="KW-1185">Reference proteome</keyword>
<feature type="compositionally biased region" description="Polar residues" evidence="1">
    <location>
        <begin position="31"/>
        <end position="48"/>
    </location>
</feature>
<protein>
    <submittedName>
        <fullName evidence="2">Uncharacterized protein</fullName>
    </submittedName>
</protein>
<evidence type="ECO:0000313" key="3">
    <source>
        <dbReference type="Proteomes" id="UP000613580"/>
    </source>
</evidence>
<dbReference type="Proteomes" id="UP000613580">
    <property type="component" value="Unassembled WGS sequence"/>
</dbReference>
<organism evidence="2 3">
    <name type="scientific">Mycena chlorophos</name>
    <name type="common">Agaric fungus</name>
    <name type="synonym">Agaricus chlorophos</name>
    <dbReference type="NCBI Taxonomy" id="658473"/>
    <lineage>
        <taxon>Eukaryota</taxon>
        <taxon>Fungi</taxon>
        <taxon>Dikarya</taxon>
        <taxon>Basidiomycota</taxon>
        <taxon>Agaricomycotina</taxon>
        <taxon>Agaricomycetes</taxon>
        <taxon>Agaricomycetidae</taxon>
        <taxon>Agaricales</taxon>
        <taxon>Marasmiineae</taxon>
        <taxon>Mycenaceae</taxon>
        <taxon>Mycena</taxon>
    </lineage>
</organism>
<feature type="compositionally biased region" description="Gly residues" evidence="1">
    <location>
        <begin position="70"/>
        <end position="79"/>
    </location>
</feature>